<dbReference type="AlphaFoldDB" id="A0A0E0KBK6"/>
<accession>A0A0E0KBK6</accession>
<dbReference type="EnsemblPlants" id="OPUNC03G11010.1">
    <property type="protein sequence ID" value="OPUNC03G11010.1"/>
    <property type="gene ID" value="OPUNC03G11010"/>
</dbReference>
<proteinExistence type="predicted"/>
<reference evidence="2" key="1">
    <citation type="submission" date="2015-04" db="UniProtKB">
        <authorList>
            <consortium name="EnsemblPlants"/>
        </authorList>
    </citation>
    <scope>IDENTIFICATION</scope>
</reference>
<keyword evidence="3" id="KW-1185">Reference proteome</keyword>
<protein>
    <submittedName>
        <fullName evidence="2">Uncharacterized protein</fullName>
    </submittedName>
</protein>
<dbReference type="Gramene" id="OPUNC03G11010.1">
    <property type="protein sequence ID" value="OPUNC03G11010.1"/>
    <property type="gene ID" value="OPUNC03G11010"/>
</dbReference>
<evidence type="ECO:0000313" key="3">
    <source>
        <dbReference type="Proteomes" id="UP000026962"/>
    </source>
</evidence>
<evidence type="ECO:0000313" key="2">
    <source>
        <dbReference type="EnsemblPlants" id="OPUNC03G11010.1"/>
    </source>
</evidence>
<organism evidence="2">
    <name type="scientific">Oryza punctata</name>
    <name type="common">Red rice</name>
    <dbReference type="NCBI Taxonomy" id="4537"/>
    <lineage>
        <taxon>Eukaryota</taxon>
        <taxon>Viridiplantae</taxon>
        <taxon>Streptophyta</taxon>
        <taxon>Embryophyta</taxon>
        <taxon>Tracheophyta</taxon>
        <taxon>Spermatophyta</taxon>
        <taxon>Magnoliopsida</taxon>
        <taxon>Liliopsida</taxon>
        <taxon>Poales</taxon>
        <taxon>Poaceae</taxon>
        <taxon>BOP clade</taxon>
        <taxon>Oryzoideae</taxon>
        <taxon>Oryzeae</taxon>
        <taxon>Oryzinae</taxon>
        <taxon>Oryza</taxon>
    </lineage>
</organism>
<dbReference type="Proteomes" id="UP000026962">
    <property type="component" value="Chromosome 3"/>
</dbReference>
<dbReference type="HOGENOM" id="CLU_3413497_0_0_1"/>
<feature type="region of interest" description="Disordered" evidence="1">
    <location>
        <begin position="1"/>
        <end position="28"/>
    </location>
</feature>
<reference evidence="2" key="2">
    <citation type="submission" date="2018-05" db="EMBL/GenBank/DDBJ databases">
        <title>OpunRS2 (Oryza punctata Reference Sequence Version 2).</title>
        <authorList>
            <person name="Zhang J."/>
            <person name="Kudrna D."/>
            <person name="Lee S."/>
            <person name="Talag J."/>
            <person name="Welchert J."/>
            <person name="Wing R.A."/>
        </authorList>
    </citation>
    <scope>NUCLEOTIDE SEQUENCE [LARGE SCALE GENOMIC DNA]</scope>
</reference>
<name>A0A0E0KBK6_ORYPU</name>
<evidence type="ECO:0000256" key="1">
    <source>
        <dbReference type="SAM" id="MobiDB-lite"/>
    </source>
</evidence>
<sequence>MWRGWPKRLATTTTPSQAAAEEDAEGLI</sequence>